<accession>A0A8H7UCC9</accession>
<dbReference type="PROSITE" id="PS52004">
    <property type="entry name" value="KS3_2"/>
    <property type="match status" value="1"/>
</dbReference>
<dbReference type="Gene3D" id="3.40.47.10">
    <property type="match status" value="1"/>
</dbReference>
<feature type="domain" description="Ketosynthase family 3 (KS3)" evidence="4">
    <location>
        <begin position="62"/>
        <end position="485"/>
    </location>
</feature>
<dbReference type="SMART" id="SM00825">
    <property type="entry name" value="PKS_KS"/>
    <property type="match status" value="1"/>
</dbReference>
<dbReference type="OrthoDB" id="329835at2759"/>
<dbReference type="InterPro" id="IPR016039">
    <property type="entry name" value="Thiolase-like"/>
</dbReference>
<dbReference type="PROSITE" id="PS00606">
    <property type="entry name" value="KS3_1"/>
    <property type="match status" value="1"/>
</dbReference>
<dbReference type="Pfam" id="PF00109">
    <property type="entry name" value="ketoacyl-synt"/>
    <property type="match status" value="1"/>
</dbReference>
<dbReference type="InterPro" id="IPR018201">
    <property type="entry name" value="Ketoacyl_synth_AS"/>
</dbReference>
<evidence type="ECO:0000256" key="3">
    <source>
        <dbReference type="ARBA" id="ARBA00022679"/>
    </source>
</evidence>
<dbReference type="InterPro" id="IPR050091">
    <property type="entry name" value="PKS_NRPS_Biosynth_Enz"/>
</dbReference>
<dbReference type="EMBL" id="JAEPQZ010000012">
    <property type="protein sequence ID" value="KAG2174713.1"/>
    <property type="molecule type" value="Genomic_DNA"/>
</dbReference>
<dbReference type="GO" id="GO:0006633">
    <property type="term" value="P:fatty acid biosynthetic process"/>
    <property type="evidence" value="ECO:0007669"/>
    <property type="project" value="InterPro"/>
</dbReference>
<dbReference type="Pfam" id="PF22621">
    <property type="entry name" value="CurL-like_PKS_C"/>
    <property type="match status" value="1"/>
</dbReference>
<dbReference type="CDD" id="cd00833">
    <property type="entry name" value="PKS"/>
    <property type="match status" value="1"/>
</dbReference>
<proteinExistence type="predicted"/>
<dbReference type="InterPro" id="IPR020841">
    <property type="entry name" value="PKS_Beta-ketoAc_synthase_dom"/>
</dbReference>
<dbReference type="GO" id="GO:0044550">
    <property type="term" value="P:secondary metabolite biosynthetic process"/>
    <property type="evidence" value="ECO:0007669"/>
    <property type="project" value="TreeGrafter"/>
</dbReference>
<name>A0A8H7UCC9_MORIS</name>
<evidence type="ECO:0000313" key="6">
    <source>
        <dbReference type="Proteomes" id="UP000654370"/>
    </source>
</evidence>
<dbReference type="GO" id="GO:0004315">
    <property type="term" value="F:3-oxoacyl-[acyl-carrier-protein] synthase activity"/>
    <property type="evidence" value="ECO:0007669"/>
    <property type="project" value="InterPro"/>
</dbReference>
<keyword evidence="6" id="KW-1185">Reference proteome</keyword>
<dbReference type="PANTHER" id="PTHR43775:SF21">
    <property type="entry name" value="NON-REDUCING POLYKETIDE SYNTHASE AUSA-RELATED"/>
    <property type="match status" value="1"/>
</dbReference>
<evidence type="ECO:0000313" key="5">
    <source>
        <dbReference type="EMBL" id="KAG2174713.1"/>
    </source>
</evidence>
<dbReference type="SUPFAM" id="SSF53901">
    <property type="entry name" value="Thiolase-like"/>
    <property type="match status" value="1"/>
</dbReference>
<sequence>VAKQIAIDLAQSSTKDVNVLAIGPSTSTANQVVEVINRSGDVRAKLVDFTDGHIKYKADPFEGKVAVIGMSCRFAGANSLEEFWQVIENGLNMVKEVPNYRFNINDYYSKDRSKPNSLYTKWGNFIDCADKFDPRFFNISPREAINMDPQQRVLLQVAYEALEAAGYTPDSTPSFDRNTFGCFLGASTNDYTDNLCRNIDAYYATGTLKAFLSGRISYYFGWSGPSITMDTACSSGLVSLHYACQSLLTGECNAAIAGGVNIITSPDLYLGLGRGSFLSPTGGCKSFDASADGYCRGEGCGLFVLKRLSDAIADRDPIIGTISASAVNQSGTTHSITFPHANTQAELYKKTCDIAGLHPHEVSVVEAHGTGTQAGDPIEMQSIRTWYAQKRSASNPLYVGSVKANIGHAETASGAAAAIKVLLMLQHKKIPPQVGFQRLNPKIPPIEPDNIVISKTCQDWKPSKLVASVNNYGAAGSNASVLIEEAPQNYGRIGTDPRSAIVTLSAKSVDSLEKMRKNLLSFLEANPNAPLQDIGYTTTARRMHYPHRLAVVA</sequence>
<dbReference type="PANTHER" id="PTHR43775">
    <property type="entry name" value="FATTY ACID SYNTHASE"/>
    <property type="match status" value="1"/>
</dbReference>
<comment type="caution">
    <text evidence="5">The sequence shown here is derived from an EMBL/GenBank/DDBJ whole genome shotgun (WGS) entry which is preliminary data.</text>
</comment>
<dbReference type="InterPro" id="IPR014031">
    <property type="entry name" value="Ketoacyl_synth_C"/>
</dbReference>
<reference evidence="5" key="1">
    <citation type="submission" date="2020-12" db="EMBL/GenBank/DDBJ databases">
        <title>Metabolic potential, ecology and presence of endohyphal bacteria is reflected in genomic diversity of Mucoromycotina.</title>
        <authorList>
            <person name="Muszewska A."/>
            <person name="Okrasinska A."/>
            <person name="Steczkiewicz K."/>
            <person name="Drgas O."/>
            <person name="Orlowska M."/>
            <person name="Perlinska-Lenart U."/>
            <person name="Aleksandrzak-Piekarczyk T."/>
            <person name="Szatraj K."/>
            <person name="Zielenkiewicz U."/>
            <person name="Pilsyk S."/>
            <person name="Malc E."/>
            <person name="Mieczkowski P."/>
            <person name="Kruszewska J.S."/>
            <person name="Biernat P."/>
            <person name="Pawlowska J."/>
        </authorList>
    </citation>
    <scope>NUCLEOTIDE SEQUENCE</scope>
    <source>
        <strain evidence="5">WA0000067209</strain>
    </source>
</reference>
<keyword evidence="1" id="KW-0596">Phosphopantetheine</keyword>
<feature type="non-terminal residue" evidence="5">
    <location>
        <position position="553"/>
    </location>
</feature>
<evidence type="ECO:0000256" key="2">
    <source>
        <dbReference type="ARBA" id="ARBA00022553"/>
    </source>
</evidence>
<gene>
    <name evidence="5" type="ORF">INT43_005771</name>
</gene>
<dbReference type="InterPro" id="IPR014030">
    <property type="entry name" value="Ketoacyl_synth_N"/>
</dbReference>
<dbReference type="Proteomes" id="UP000654370">
    <property type="component" value="Unassembled WGS sequence"/>
</dbReference>
<feature type="non-terminal residue" evidence="5">
    <location>
        <position position="1"/>
    </location>
</feature>
<dbReference type="GO" id="GO:0004312">
    <property type="term" value="F:fatty acid synthase activity"/>
    <property type="evidence" value="ECO:0007669"/>
    <property type="project" value="TreeGrafter"/>
</dbReference>
<dbReference type="Pfam" id="PF02801">
    <property type="entry name" value="Ketoacyl-synt_C"/>
    <property type="match status" value="1"/>
</dbReference>
<dbReference type="Gene3D" id="3.30.70.3290">
    <property type="match status" value="1"/>
</dbReference>
<evidence type="ECO:0000259" key="4">
    <source>
        <dbReference type="PROSITE" id="PS52004"/>
    </source>
</evidence>
<organism evidence="5 6">
    <name type="scientific">Mortierella isabellina</name>
    <name type="common">Filamentous fungus</name>
    <name type="synonym">Umbelopsis isabellina</name>
    <dbReference type="NCBI Taxonomy" id="91625"/>
    <lineage>
        <taxon>Eukaryota</taxon>
        <taxon>Fungi</taxon>
        <taxon>Fungi incertae sedis</taxon>
        <taxon>Mucoromycota</taxon>
        <taxon>Mucoromycotina</taxon>
        <taxon>Umbelopsidomycetes</taxon>
        <taxon>Umbelopsidales</taxon>
        <taxon>Umbelopsidaceae</taxon>
        <taxon>Umbelopsis</taxon>
    </lineage>
</organism>
<protein>
    <recommendedName>
        <fullName evidence="4">Ketosynthase family 3 (KS3) domain-containing protein</fullName>
    </recommendedName>
</protein>
<dbReference type="AlphaFoldDB" id="A0A8H7UCC9"/>
<evidence type="ECO:0000256" key="1">
    <source>
        <dbReference type="ARBA" id="ARBA00022450"/>
    </source>
</evidence>
<keyword evidence="2" id="KW-0597">Phosphoprotein</keyword>
<keyword evidence="3" id="KW-0808">Transferase</keyword>